<gene>
    <name evidence="4" type="ORF">AWU82_25290</name>
</gene>
<feature type="chain" id="PRO_5046693356" evidence="2">
    <location>
        <begin position="42"/>
        <end position="479"/>
    </location>
</feature>
<feature type="domain" description="Lysozyme inhibitor LprI-like N-terminal" evidence="3">
    <location>
        <begin position="46"/>
        <end position="118"/>
    </location>
</feature>
<protein>
    <submittedName>
        <fullName evidence="4">DUF1311 domain-containing protein</fullName>
    </submittedName>
</protein>
<evidence type="ECO:0000256" key="2">
    <source>
        <dbReference type="SAM" id="SignalP"/>
    </source>
</evidence>
<reference evidence="4" key="1">
    <citation type="submission" date="2017-12" db="EMBL/GenBank/DDBJ databases">
        <title>Pseudomonas sp. MS586 complete sequence.</title>
        <authorList>
            <person name="Lu S."/>
            <person name="Deng P."/>
        </authorList>
    </citation>
    <scope>NUCLEOTIDE SEQUENCE</scope>
    <source>
        <strain evidence="4">MS586</strain>
    </source>
</reference>
<dbReference type="Proteomes" id="UP000075187">
    <property type="component" value="Chromosome"/>
</dbReference>
<dbReference type="InterPro" id="IPR052755">
    <property type="entry name" value="Lysozyme_Inhibitor_LprI"/>
</dbReference>
<dbReference type="Pfam" id="PF07007">
    <property type="entry name" value="LprI"/>
    <property type="match status" value="1"/>
</dbReference>
<feature type="region of interest" description="Disordered" evidence="1">
    <location>
        <begin position="165"/>
        <end position="192"/>
    </location>
</feature>
<keyword evidence="2" id="KW-0732">Signal</keyword>
<evidence type="ECO:0000259" key="3">
    <source>
        <dbReference type="Pfam" id="PF07007"/>
    </source>
</evidence>
<evidence type="ECO:0000313" key="4">
    <source>
        <dbReference type="EMBL" id="AMQ86510.2"/>
    </source>
</evidence>
<dbReference type="EMBL" id="CP014205">
    <property type="protein sequence ID" value="AMQ86510.2"/>
    <property type="molecule type" value="Genomic_DNA"/>
</dbReference>
<organism evidence="4 5">
    <name type="scientific">Pseudomonas glycinae</name>
    <dbReference type="NCBI Taxonomy" id="1785145"/>
    <lineage>
        <taxon>Bacteria</taxon>
        <taxon>Pseudomonadati</taxon>
        <taxon>Pseudomonadota</taxon>
        <taxon>Gammaproteobacteria</taxon>
        <taxon>Pseudomonadales</taxon>
        <taxon>Pseudomonadaceae</taxon>
        <taxon>Pseudomonas</taxon>
    </lineage>
</organism>
<accession>A0ABN4MXH2</accession>
<name>A0ABN4MXH2_9PSED</name>
<keyword evidence="5" id="KW-1185">Reference proteome</keyword>
<proteinExistence type="predicted"/>
<dbReference type="PANTHER" id="PTHR37549:SF1">
    <property type="entry name" value="LIPOPROTEIN LPRI"/>
    <property type="match status" value="1"/>
</dbReference>
<sequence>MRKDYPARRFTLSNGKGFIVYIKGRYIVSACALLFFQQAVASGMDCTKAASAVEKAICADKPLYEVDAQMGAAYRKLMNAAPAQAEVKNAQRQWLKERDRCGEEVSCLNQRYQDRLQVLHAQWIDAVAYKPDDIDKQVMEDLQQRIREMSKENPEFALERALDSLSTDDGETSFSGDPSDDNTYDQTLFPKSIPKGVTPNEWKALKASGLDADAEQGQANYSLIDLNGDGQRDLIVSTYTGGTGLFSFYETFRRDGERFTRRLAPYDPDASAGSSLFSTNDRGANQSAAWIKSHGRMYLAYRNGSYGVDQIYLLNPLKINSQIPTVTVQYDYKLIVPSNQYSEESSTSYVLDPVLRKTLIKALTQSGAGKPQQPSQHKGPLCPIPASGSGDDDYYSYGAGYYAVETVMDLPVFIDNECFIARLNNWFGSYSEKDGLPALLTLRKPGSQDPERGFSVNGRRHFMNVTTSIGKAEGGAEIF</sequence>
<dbReference type="Gene3D" id="1.20.1270.180">
    <property type="match status" value="1"/>
</dbReference>
<evidence type="ECO:0000313" key="5">
    <source>
        <dbReference type="Proteomes" id="UP000075187"/>
    </source>
</evidence>
<evidence type="ECO:0000256" key="1">
    <source>
        <dbReference type="SAM" id="MobiDB-lite"/>
    </source>
</evidence>
<dbReference type="InterPro" id="IPR009739">
    <property type="entry name" value="LprI-like_N"/>
</dbReference>
<feature type="signal peptide" evidence="2">
    <location>
        <begin position="1"/>
        <end position="41"/>
    </location>
</feature>
<dbReference type="PANTHER" id="PTHR37549">
    <property type="entry name" value="LIPOPROTEIN LPRI"/>
    <property type="match status" value="1"/>
</dbReference>